<dbReference type="Gene3D" id="3.40.50.150">
    <property type="entry name" value="Vaccinia Virus protein VP39"/>
    <property type="match status" value="2"/>
</dbReference>
<dbReference type="InterPro" id="IPR052514">
    <property type="entry name" value="SAM-dependent_MTase"/>
</dbReference>
<reference evidence="3" key="1">
    <citation type="submission" date="2023-10" db="EMBL/GenBank/DDBJ databases">
        <authorList>
            <person name="Chen Y."/>
            <person name="Shah S."/>
            <person name="Dougan E. K."/>
            <person name="Thang M."/>
            <person name="Chan C."/>
        </authorList>
    </citation>
    <scope>NUCLEOTIDE SEQUENCE [LARGE SCALE GENOMIC DNA]</scope>
</reference>
<dbReference type="PANTHER" id="PTHR34203:SF15">
    <property type="entry name" value="SLL1173 PROTEIN"/>
    <property type="match status" value="1"/>
</dbReference>
<feature type="domain" description="Methyltransferase FkbM" evidence="2">
    <location>
        <begin position="828"/>
        <end position="968"/>
    </location>
</feature>
<feature type="compositionally biased region" description="Basic and acidic residues" evidence="1">
    <location>
        <begin position="411"/>
        <end position="432"/>
    </location>
</feature>
<dbReference type="Pfam" id="PF05050">
    <property type="entry name" value="Methyltransf_21"/>
    <property type="match status" value="2"/>
</dbReference>
<organism evidence="3 4">
    <name type="scientific">Prorocentrum cordatum</name>
    <dbReference type="NCBI Taxonomy" id="2364126"/>
    <lineage>
        <taxon>Eukaryota</taxon>
        <taxon>Sar</taxon>
        <taxon>Alveolata</taxon>
        <taxon>Dinophyceae</taxon>
        <taxon>Prorocentrales</taxon>
        <taxon>Prorocentraceae</taxon>
        <taxon>Prorocentrum</taxon>
    </lineage>
</organism>
<evidence type="ECO:0000256" key="1">
    <source>
        <dbReference type="SAM" id="MobiDB-lite"/>
    </source>
</evidence>
<dbReference type="SUPFAM" id="SSF53335">
    <property type="entry name" value="S-adenosyl-L-methionine-dependent methyltransferases"/>
    <property type="match status" value="2"/>
</dbReference>
<dbReference type="PANTHER" id="PTHR34203">
    <property type="entry name" value="METHYLTRANSFERASE, FKBM FAMILY PROTEIN"/>
    <property type="match status" value="1"/>
</dbReference>
<feature type="region of interest" description="Disordered" evidence="1">
    <location>
        <begin position="270"/>
        <end position="320"/>
    </location>
</feature>
<dbReference type="InterPro" id="IPR006342">
    <property type="entry name" value="FkbM_mtfrase"/>
</dbReference>
<feature type="region of interest" description="Disordered" evidence="1">
    <location>
        <begin position="332"/>
        <end position="517"/>
    </location>
</feature>
<dbReference type="EMBL" id="CAUYUJ010013869">
    <property type="protein sequence ID" value="CAK0836849.1"/>
    <property type="molecule type" value="Genomic_DNA"/>
</dbReference>
<protein>
    <recommendedName>
        <fullName evidence="2">Methyltransferase FkbM domain-containing protein</fullName>
    </recommendedName>
</protein>
<evidence type="ECO:0000259" key="2">
    <source>
        <dbReference type="Pfam" id="PF05050"/>
    </source>
</evidence>
<keyword evidence="4" id="KW-1185">Reference proteome</keyword>
<gene>
    <name evidence="3" type="ORF">PCOR1329_LOCUS33215</name>
</gene>
<name>A0ABN9SWH5_9DINO</name>
<accession>A0ABN9SWH5</accession>
<feature type="compositionally biased region" description="Low complexity" evidence="1">
    <location>
        <begin position="508"/>
        <end position="517"/>
    </location>
</feature>
<dbReference type="Proteomes" id="UP001189429">
    <property type="component" value="Unassembled WGS sequence"/>
</dbReference>
<dbReference type="InterPro" id="IPR029063">
    <property type="entry name" value="SAM-dependent_MTases_sf"/>
</dbReference>
<evidence type="ECO:0000313" key="3">
    <source>
        <dbReference type="EMBL" id="CAK0836849.1"/>
    </source>
</evidence>
<feature type="domain" description="Methyltransferase FkbM" evidence="2">
    <location>
        <begin position="594"/>
        <end position="735"/>
    </location>
</feature>
<feature type="compositionally biased region" description="Basic and acidic residues" evidence="1">
    <location>
        <begin position="369"/>
        <end position="384"/>
    </location>
</feature>
<evidence type="ECO:0000313" key="4">
    <source>
        <dbReference type="Proteomes" id="UP001189429"/>
    </source>
</evidence>
<comment type="caution">
    <text evidence="3">The sequence shown here is derived from an EMBL/GenBank/DDBJ whole genome shotgun (WGS) entry which is preliminary data.</text>
</comment>
<sequence length="1000" mass="109145">MPFLRCGSIATSSNHISKILTRWKMTGFRASGGNFDWWTLRTLRNLRLPTVESKPKSPVPNLVFRGVPWSLQESWTWFLMSLSFDKRADLGDNLHPRSTNPALRYFMASGKDLSRESNEPTMRAWAAPPPRLMLVSDQSAKPSWACFRGDVLCTTQTVTGCPLSFFFFFFKASGPFQGELVVWDARLRQIEEDTHRKVQAAMQSIKDRVQRKAGPRQVSRAPMLEQIAEAEEEEVDEAAIHVVNLVSRCVVEQLGEVEAQWTSLMLEVSRTGPPASRAGDPSPERLDGQDQVGDLEDAEAGQTDPEAEGRGGGGALPRSAGLVRVEGVGEVGLEGTEGGQSDPEAEDGLAAEASCTRPPASRAGTTTPERLDGQDKRGDFEHTEVGQTDPETEDQGDCEAIWTREVSPTQELHDQADKLVDFEDTEIGHKDPEIEDQEDNKVAYDGEQEPEPEQSGGEEAPEPERAPDPVPSAWPLLIQADPPPHTAARGTSRAFASPSDWLGGAGPAGDRPAAAGHARGVAGEGALASCADALTLAPEAALELPLRLADGHVPLFVKWEKYLGKDLRDVNFVQIGGNCGTNLPECAVGGDPIWEYATRFDWNGIVLEPVPQIFSKLTKNYKPYPTVKPVQALVSNHSGVGKILDRAETSHEISLSRKKGVEVPTYTLETLWKDVFGADKEKVDLLVVDAEGNEPKILSGAFPEPKPKLVLFEIANLQSAELAGIDANLKKEGYVLLENLVHQDKVGLTMAPQDALYGLKDTQAAQEALAARKIEQSLPLALKDGHVPLFVKWEEYLGKDLRGVNFVQIGGNCGTNLPECAVGGDPIWEYATRFDWNGIVLEPVPQIFAKLTANYLPYPTVKPVQALVSNHSGVGKILDRAETSHEISLSRKKGVEVPTYTLETLWKDVYGADKEKVDLLVVDAEGNEPKILSGAFPEPKPKLVLFEISSLQPQDLAGIDANLKKEGYMLLKELKHQDKVGLTMPPQDALYGLSSEFASA</sequence>
<proteinExistence type="predicted"/>